<reference evidence="1" key="2">
    <citation type="submission" date="2020-09" db="EMBL/GenBank/DDBJ databases">
        <authorList>
            <person name="Sun Q."/>
            <person name="Zhou Y."/>
        </authorList>
    </citation>
    <scope>NUCLEOTIDE SEQUENCE</scope>
    <source>
        <strain evidence="1">CGMCC 1.15152</strain>
    </source>
</reference>
<sequence>MWQAPPKKPLRQRIREAGGFYHWFNATLIRLAGPPHVGVRAKPLCMNCGRQKNDHLLIGGEVHCPDGARA</sequence>
<organism evidence="1 2">
    <name type="scientific">Microbacterium faecale</name>
    <dbReference type="NCBI Taxonomy" id="1804630"/>
    <lineage>
        <taxon>Bacteria</taxon>
        <taxon>Bacillati</taxon>
        <taxon>Actinomycetota</taxon>
        <taxon>Actinomycetes</taxon>
        <taxon>Micrococcales</taxon>
        <taxon>Microbacteriaceae</taxon>
        <taxon>Microbacterium</taxon>
    </lineage>
</organism>
<proteinExistence type="predicted"/>
<reference evidence="1" key="1">
    <citation type="journal article" date="2014" name="Int. J. Syst. Evol. Microbiol.">
        <title>Complete genome sequence of Corynebacterium casei LMG S-19264T (=DSM 44701T), isolated from a smear-ripened cheese.</title>
        <authorList>
            <consortium name="US DOE Joint Genome Institute (JGI-PGF)"/>
            <person name="Walter F."/>
            <person name="Albersmeier A."/>
            <person name="Kalinowski J."/>
            <person name="Ruckert C."/>
        </authorList>
    </citation>
    <scope>NUCLEOTIDE SEQUENCE</scope>
    <source>
        <strain evidence="1">CGMCC 1.15152</strain>
    </source>
</reference>
<gene>
    <name evidence="1" type="ORF">GCM10010915_24760</name>
</gene>
<dbReference type="EMBL" id="BMHO01000001">
    <property type="protein sequence ID" value="GGD42713.1"/>
    <property type="molecule type" value="Genomic_DNA"/>
</dbReference>
<evidence type="ECO:0000313" key="1">
    <source>
        <dbReference type="EMBL" id="GGD42713.1"/>
    </source>
</evidence>
<protein>
    <submittedName>
        <fullName evidence="1">Uncharacterized protein</fullName>
    </submittedName>
</protein>
<name>A0A917DK61_9MICO</name>
<evidence type="ECO:0000313" key="2">
    <source>
        <dbReference type="Proteomes" id="UP000633205"/>
    </source>
</evidence>
<comment type="caution">
    <text evidence="1">The sequence shown here is derived from an EMBL/GenBank/DDBJ whole genome shotgun (WGS) entry which is preliminary data.</text>
</comment>
<dbReference type="AlphaFoldDB" id="A0A917DK61"/>
<accession>A0A917DK61</accession>
<dbReference type="RefSeq" id="WP_188712505.1">
    <property type="nucleotide sequence ID" value="NZ_BMHO01000001.1"/>
</dbReference>
<dbReference type="Proteomes" id="UP000633205">
    <property type="component" value="Unassembled WGS sequence"/>
</dbReference>
<keyword evidence="2" id="KW-1185">Reference proteome</keyword>